<protein>
    <recommendedName>
        <fullName evidence="1">RNase H type-1 domain-containing protein</fullName>
    </recommendedName>
</protein>
<name>A0A397Y839_BRACM</name>
<dbReference type="Proteomes" id="UP000264353">
    <property type="component" value="Chromosome A8"/>
</dbReference>
<gene>
    <name evidence="2" type="ORF">BRARA_H00501</name>
</gene>
<dbReference type="GO" id="GO:0003676">
    <property type="term" value="F:nucleic acid binding"/>
    <property type="evidence" value="ECO:0007669"/>
    <property type="project" value="InterPro"/>
</dbReference>
<proteinExistence type="predicted"/>
<sequence length="115" mass="13267">MVDNIYSAFQAEAVAFLCSLQIAWTKGWRQVFESDCKGLVETNNTSSDSTDLGNLLSYIRYWMSKLPLCSIDFIHREKNQAADCLAKKSFMYNSSEYFNMPPVWLINYLSFSFTV</sequence>
<dbReference type="Pfam" id="PF13456">
    <property type="entry name" value="RVT_3"/>
    <property type="match status" value="1"/>
</dbReference>
<dbReference type="Gene3D" id="3.30.420.10">
    <property type="entry name" value="Ribonuclease H-like superfamily/Ribonuclease H"/>
    <property type="match status" value="1"/>
</dbReference>
<dbReference type="EMBL" id="CM010635">
    <property type="protein sequence ID" value="RID49721.1"/>
    <property type="molecule type" value="Genomic_DNA"/>
</dbReference>
<evidence type="ECO:0000313" key="3">
    <source>
        <dbReference type="Proteomes" id="UP000264353"/>
    </source>
</evidence>
<dbReference type="SUPFAM" id="SSF53098">
    <property type="entry name" value="Ribonuclease H-like"/>
    <property type="match status" value="1"/>
</dbReference>
<dbReference type="InterPro" id="IPR002156">
    <property type="entry name" value="RNaseH_domain"/>
</dbReference>
<dbReference type="InterPro" id="IPR012337">
    <property type="entry name" value="RNaseH-like_sf"/>
</dbReference>
<dbReference type="InterPro" id="IPR053151">
    <property type="entry name" value="RNase_H-like"/>
</dbReference>
<dbReference type="PANTHER" id="PTHR47723:SF19">
    <property type="entry name" value="POLYNUCLEOTIDYL TRANSFERASE, RIBONUCLEASE H-LIKE SUPERFAMILY PROTEIN"/>
    <property type="match status" value="1"/>
</dbReference>
<dbReference type="PANTHER" id="PTHR47723">
    <property type="entry name" value="OS05G0353850 PROTEIN"/>
    <property type="match status" value="1"/>
</dbReference>
<dbReference type="InterPro" id="IPR036397">
    <property type="entry name" value="RNaseH_sf"/>
</dbReference>
<organism evidence="2 3">
    <name type="scientific">Brassica campestris</name>
    <name type="common">Field mustard</name>
    <dbReference type="NCBI Taxonomy" id="3711"/>
    <lineage>
        <taxon>Eukaryota</taxon>
        <taxon>Viridiplantae</taxon>
        <taxon>Streptophyta</taxon>
        <taxon>Embryophyta</taxon>
        <taxon>Tracheophyta</taxon>
        <taxon>Spermatophyta</taxon>
        <taxon>Magnoliopsida</taxon>
        <taxon>eudicotyledons</taxon>
        <taxon>Gunneridae</taxon>
        <taxon>Pentapetalae</taxon>
        <taxon>rosids</taxon>
        <taxon>malvids</taxon>
        <taxon>Brassicales</taxon>
        <taxon>Brassicaceae</taxon>
        <taxon>Brassiceae</taxon>
        <taxon>Brassica</taxon>
    </lineage>
</organism>
<reference evidence="2 3" key="1">
    <citation type="submission" date="2018-06" db="EMBL/GenBank/DDBJ databases">
        <title>WGS assembly of Brassica rapa FPsc.</title>
        <authorList>
            <person name="Bowman J."/>
            <person name="Kohchi T."/>
            <person name="Yamato K."/>
            <person name="Jenkins J."/>
            <person name="Shu S."/>
            <person name="Ishizaki K."/>
            <person name="Yamaoka S."/>
            <person name="Nishihama R."/>
            <person name="Nakamura Y."/>
            <person name="Berger F."/>
            <person name="Adam C."/>
            <person name="Aki S."/>
            <person name="Althoff F."/>
            <person name="Araki T."/>
            <person name="Arteaga-Vazquez M."/>
            <person name="Balasubrmanian S."/>
            <person name="Bauer D."/>
            <person name="Boehm C."/>
            <person name="Briginshaw L."/>
            <person name="Caballero-Perez J."/>
            <person name="Catarino B."/>
            <person name="Chen F."/>
            <person name="Chiyoda S."/>
            <person name="Chovatia M."/>
            <person name="Davies K."/>
            <person name="Delmans M."/>
            <person name="Demura T."/>
            <person name="Dierschke T."/>
            <person name="Dolan L."/>
            <person name="Dorantes-Acosta A."/>
            <person name="Eklund D."/>
            <person name="Florent S."/>
            <person name="Flores-Sandoval E."/>
            <person name="Fujiyama A."/>
            <person name="Fukuzawa H."/>
            <person name="Galik B."/>
            <person name="Grimanelli D."/>
            <person name="Grimwood J."/>
            <person name="Grossniklaus U."/>
            <person name="Hamada T."/>
            <person name="Haseloff J."/>
            <person name="Hetherington A."/>
            <person name="Higo A."/>
            <person name="Hirakawa Y."/>
            <person name="Hundley H."/>
            <person name="Ikeda Y."/>
            <person name="Inoue K."/>
            <person name="Inoue S."/>
            <person name="Ishida S."/>
            <person name="Jia Q."/>
            <person name="Kakita M."/>
            <person name="Kanazawa T."/>
            <person name="Kawai Y."/>
            <person name="Kawashima T."/>
            <person name="Kennedy M."/>
            <person name="Kinose K."/>
            <person name="Kinoshita T."/>
            <person name="Kohara Y."/>
            <person name="Koide E."/>
            <person name="Komatsu K."/>
            <person name="Kopischke S."/>
            <person name="Kubo M."/>
            <person name="Kyozuka J."/>
            <person name="Lagercrantz U."/>
            <person name="Lin S."/>
            <person name="Lindquist E."/>
            <person name="Lipzen A."/>
            <person name="Lu C."/>
            <person name="Luna E."/>
            <person name="Martienssen R."/>
            <person name="Minamino N."/>
            <person name="Mizutani M."/>
            <person name="Mizutani M."/>
            <person name="Mochizuki N."/>
            <person name="Monte I."/>
            <person name="Mosher R."/>
            <person name="Nagasaki H."/>
            <person name="Nakagami H."/>
            <person name="Naramoto S."/>
            <person name="Nishitani K."/>
            <person name="Ohtani M."/>
            <person name="Okamoto T."/>
            <person name="Okumura M."/>
            <person name="Phillips J."/>
            <person name="Pollak B."/>
            <person name="Reinders A."/>
            <person name="Roevekamp M."/>
            <person name="Sano R."/>
            <person name="Sawa S."/>
            <person name="Schmid M."/>
            <person name="Shirakawa M."/>
            <person name="Solano R."/>
            <person name="Spunde A."/>
            <person name="Suetsugu N."/>
            <person name="Sugano S."/>
            <person name="Sugiyama A."/>
            <person name="Sun R."/>
            <person name="Suzuki Y."/>
            <person name="Takenaka M."/>
            <person name="Takezawa D."/>
            <person name="Tomogane H."/>
            <person name="Tsuzuki M."/>
            <person name="Ueda T."/>
            <person name="Umeda M."/>
            <person name="Ward J."/>
            <person name="Watanabe Y."/>
            <person name="Yazaki K."/>
            <person name="Yokoyama R."/>
            <person name="Yoshitake Y."/>
            <person name="Yotsui I."/>
            <person name="Zachgo S."/>
            <person name="Schmutz J."/>
        </authorList>
    </citation>
    <scope>NUCLEOTIDE SEQUENCE [LARGE SCALE GENOMIC DNA]</scope>
    <source>
        <strain evidence="3">cv. B-3</strain>
    </source>
</reference>
<dbReference type="CDD" id="cd06222">
    <property type="entry name" value="RNase_H_like"/>
    <property type="match status" value="1"/>
</dbReference>
<evidence type="ECO:0000313" key="2">
    <source>
        <dbReference type="EMBL" id="RID49721.1"/>
    </source>
</evidence>
<dbReference type="InterPro" id="IPR044730">
    <property type="entry name" value="RNase_H-like_dom_plant"/>
</dbReference>
<evidence type="ECO:0000259" key="1">
    <source>
        <dbReference type="Pfam" id="PF13456"/>
    </source>
</evidence>
<feature type="domain" description="RNase H type-1" evidence="1">
    <location>
        <begin position="3"/>
        <end position="88"/>
    </location>
</feature>
<dbReference type="GO" id="GO:0004523">
    <property type="term" value="F:RNA-DNA hybrid ribonuclease activity"/>
    <property type="evidence" value="ECO:0007669"/>
    <property type="project" value="InterPro"/>
</dbReference>
<accession>A0A397Y839</accession>
<dbReference type="AlphaFoldDB" id="A0A397Y839"/>